<dbReference type="AlphaFoldDB" id="A0A7Z0IKU7"/>
<evidence type="ECO:0008006" key="3">
    <source>
        <dbReference type="Google" id="ProtNLM"/>
    </source>
</evidence>
<dbReference type="InterPro" id="IPR034660">
    <property type="entry name" value="DinB/YfiT-like"/>
</dbReference>
<dbReference type="SUPFAM" id="SSF109854">
    <property type="entry name" value="DinB/YfiT-like putative metalloenzymes"/>
    <property type="match status" value="1"/>
</dbReference>
<proteinExistence type="predicted"/>
<sequence length="197" mass="20908">MYAPAEHDEVTGLANYVDSQLDAIAAAATGLTEEQARETPLRSGLSIGGIAKHITAIVRTAPGRIRDGAPTEEITADQIAAHEAQFVVGPEETTAGILAELAAARGELREAILASDPDQPTHDAPAPWFGIFDARPIRQRFYLVHLIEEIARHAGHADIIREQLDGVQVPSLELRAAGVPANEFIGDYQPAPGTIGA</sequence>
<evidence type="ECO:0000313" key="1">
    <source>
        <dbReference type="EMBL" id="NYI70893.1"/>
    </source>
</evidence>
<keyword evidence="2" id="KW-1185">Reference proteome</keyword>
<dbReference type="Proteomes" id="UP000527616">
    <property type="component" value="Unassembled WGS sequence"/>
</dbReference>
<organism evidence="1 2">
    <name type="scientific">Naumannella cuiyingiana</name>
    <dbReference type="NCBI Taxonomy" id="1347891"/>
    <lineage>
        <taxon>Bacteria</taxon>
        <taxon>Bacillati</taxon>
        <taxon>Actinomycetota</taxon>
        <taxon>Actinomycetes</taxon>
        <taxon>Propionibacteriales</taxon>
        <taxon>Propionibacteriaceae</taxon>
        <taxon>Naumannella</taxon>
    </lineage>
</organism>
<dbReference type="RefSeq" id="WP_179444792.1">
    <property type="nucleotide sequence ID" value="NZ_JACBZS010000001.1"/>
</dbReference>
<dbReference type="Pfam" id="PF04978">
    <property type="entry name" value="MST"/>
    <property type="match status" value="1"/>
</dbReference>
<gene>
    <name evidence="1" type="ORF">GGQ54_001453</name>
</gene>
<comment type="caution">
    <text evidence="1">The sequence shown here is derived from an EMBL/GenBank/DDBJ whole genome shotgun (WGS) entry which is preliminary data.</text>
</comment>
<dbReference type="EMBL" id="JACBZS010000001">
    <property type="protein sequence ID" value="NYI70893.1"/>
    <property type="molecule type" value="Genomic_DNA"/>
</dbReference>
<dbReference type="InterPro" id="IPR007061">
    <property type="entry name" value="MST-like"/>
</dbReference>
<accession>A0A7Z0IKU7</accession>
<dbReference type="Gene3D" id="1.20.120.450">
    <property type="entry name" value="dinb family like domain"/>
    <property type="match status" value="1"/>
</dbReference>
<name>A0A7Z0IKU7_9ACTN</name>
<evidence type="ECO:0000313" key="2">
    <source>
        <dbReference type="Proteomes" id="UP000527616"/>
    </source>
</evidence>
<protein>
    <recommendedName>
        <fullName evidence="3">DinB family protein</fullName>
    </recommendedName>
</protein>
<reference evidence="1 2" key="1">
    <citation type="submission" date="2020-07" db="EMBL/GenBank/DDBJ databases">
        <title>Sequencing the genomes of 1000 actinobacteria strains.</title>
        <authorList>
            <person name="Klenk H.-P."/>
        </authorList>
    </citation>
    <scope>NUCLEOTIDE SEQUENCE [LARGE SCALE GENOMIC DNA]</scope>
    <source>
        <strain evidence="1 2">DSM 103164</strain>
    </source>
</reference>